<name>A0A6L9Y6U6_9BURK</name>
<evidence type="ECO:0000256" key="1">
    <source>
        <dbReference type="SAM" id="Phobius"/>
    </source>
</evidence>
<keyword evidence="1" id="KW-0812">Transmembrane</keyword>
<evidence type="ECO:0000313" key="2">
    <source>
        <dbReference type="EMBL" id="NEN76210.1"/>
    </source>
</evidence>
<organism evidence="2 3">
    <name type="scientific">Pelistega ratti</name>
    <dbReference type="NCBI Taxonomy" id="2652177"/>
    <lineage>
        <taxon>Bacteria</taxon>
        <taxon>Pseudomonadati</taxon>
        <taxon>Pseudomonadota</taxon>
        <taxon>Betaproteobacteria</taxon>
        <taxon>Burkholderiales</taxon>
        <taxon>Alcaligenaceae</taxon>
        <taxon>Pelistega</taxon>
    </lineage>
</organism>
<comment type="caution">
    <text evidence="2">The sequence shown here is derived from an EMBL/GenBank/DDBJ whole genome shotgun (WGS) entry which is preliminary data.</text>
</comment>
<sequence length="143" mass="16155">MIKTIFCFLFALFAVALISLGATIYSMGGFQHLDTRLTWETINLFLYATIHKLGIVSLCLAIIFQLLPQRYPRLPIIVLLGFSIAILYNYLTLVLVDTATLESLYQKGWGFMALFNNFLLYYGLYGSLLALIGGMLALRIQKN</sequence>
<gene>
    <name evidence="2" type="ORF">F9B74_07730</name>
</gene>
<keyword evidence="1" id="KW-1133">Transmembrane helix</keyword>
<protein>
    <submittedName>
        <fullName evidence="2">Uncharacterized protein</fullName>
    </submittedName>
</protein>
<reference evidence="2 3" key="1">
    <citation type="submission" date="2020-02" db="EMBL/GenBank/DDBJ databases">
        <title>Pelistega sp. NLN82 were isolated from wild rodents of the Hainan Island.</title>
        <authorList>
            <person name="Niu N."/>
            <person name="Zhou J."/>
        </authorList>
    </citation>
    <scope>NUCLEOTIDE SEQUENCE [LARGE SCALE GENOMIC DNA]</scope>
    <source>
        <strain evidence="2 3">NLN82</strain>
    </source>
</reference>
<dbReference type="Proteomes" id="UP000477651">
    <property type="component" value="Unassembled WGS sequence"/>
</dbReference>
<proteinExistence type="predicted"/>
<feature type="transmembrane region" description="Helical" evidence="1">
    <location>
        <begin position="76"/>
        <end position="99"/>
    </location>
</feature>
<dbReference type="AlphaFoldDB" id="A0A6L9Y6U6"/>
<dbReference type="EMBL" id="JAAGYR010000014">
    <property type="protein sequence ID" value="NEN76210.1"/>
    <property type="molecule type" value="Genomic_DNA"/>
</dbReference>
<accession>A0A6L9Y6U6</accession>
<keyword evidence="3" id="KW-1185">Reference proteome</keyword>
<feature type="transmembrane region" description="Helical" evidence="1">
    <location>
        <begin position="119"/>
        <end position="138"/>
    </location>
</feature>
<keyword evidence="1" id="KW-0472">Membrane</keyword>
<evidence type="ECO:0000313" key="3">
    <source>
        <dbReference type="Proteomes" id="UP000477651"/>
    </source>
</evidence>
<feature type="transmembrane region" description="Helical" evidence="1">
    <location>
        <begin position="45"/>
        <end position="64"/>
    </location>
</feature>